<dbReference type="Pfam" id="PF00905">
    <property type="entry name" value="Transpeptidase"/>
    <property type="match status" value="1"/>
</dbReference>
<organism evidence="6 7">
    <name type="scientific">Thermoactinomyces intermedius</name>
    <dbReference type="NCBI Taxonomy" id="2024"/>
    <lineage>
        <taxon>Bacteria</taxon>
        <taxon>Bacillati</taxon>
        <taxon>Bacillota</taxon>
        <taxon>Bacilli</taxon>
        <taxon>Bacillales</taxon>
        <taxon>Thermoactinomycetaceae</taxon>
        <taxon>Thermoactinomyces</taxon>
    </lineage>
</organism>
<proteinExistence type="inferred from homology"/>
<evidence type="ECO:0000256" key="1">
    <source>
        <dbReference type="ARBA" id="ARBA00004370"/>
    </source>
</evidence>
<keyword evidence="7" id="KW-1185">Reference proteome</keyword>
<dbReference type="GO" id="GO:0071555">
    <property type="term" value="P:cell wall organization"/>
    <property type="evidence" value="ECO:0007669"/>
    <property type="project" value="TreeGrafter"/>
</dbReference>
<evidence type="ECO:0000313" key="7">
    <source>
        <dbReference type="Proteomes" id="UP000633619"/>
    </source>
</evidence>
<keyword evidence="3" id="KW-0472">Membrane</keyword>
<evidence type="ECO:0000259" key="5">
    <source>
        <dbReference type="Pfam" id="PF03717"/>
    </source>
</evidence>
<gene>
    <name evidence="6" type="ORF">I8U20_01095</name>
</gene>
<name>A0A8I1A9H6_THEIN</name>
<dbReference type="GO" id="GO:0005886">
    <property type="term" value="C:plasma membrane"/>
    <property type="evidence" value="ECO:0007669"/>
    <property type="project" value="TreeGrafter"/>
</dbReference>
<dbReference type="EMBL" id="JAECVW010000001">
    <property type="protein sequence ID" value="MBH8593921.1"/>
    <property type="molecule type" value="Genomic_DNA"/>
</dbReference>
<dbReference type="SUPFAM" id="SSF56519">
    <property type="entry name" value="Penicillin binding protein dimerisation domain"/>
    <property type="match status" value="1"/>
</dbReference>
<dbReference type="InterPro" id="IPR012338">
    <property type="entry name" value="Beta-lactam/transpept-like"/>
</dbReference>
<feature type="domain" description="Penicillin-binding protein dimerisation" evidence="5">
    <location>
        <begin position="59"/>
        <end position="230"/>
    </location>
</feature>
<dbReference type="SUPFAM" id="SSF56601">
    <property type="entry name" value="beta-lactamase/transpeptidase-like"/>
    <property type="match status" value="1"/>
</dbReference>
<reference evidence="6 7" key="1">
    <citation type="submission" date="2020-12" db="EMBL/GenBank/DDBJ databases">
        <title>WGS of Thermoactinomyces spp.</title>
        <authorList>
            <person name="Cheng K."/>
        </authorList>
    </citation>
    <scope>NUCLEOTIDE SEQUENCE [LARGE SCALE GENOMIC DNA]</scope>
    <source>
        <strain evidence="7">CICC 10671\DSM 43846</strain>
    </source>
</reference>
<dbReference type="PANTHER" id="PTHR30627:SF24">
    <property type="entry name" value="PENICILLIN-BINDING PROTEIN 4B"/>
    <property type="match status" value="1"/>
</dbReference>
<dbReference type="PANTHER" id="PTHR30627">
    <property type="entry name" value="PEPTIDOGLYCAN D,D-TRANSPEPTIDASE"/>
    <property type="match status" value="1"/>
</dbReference>
<evidence type="ECO:0000313" key="6">
    <source>
        <dbReference type="EMBL" id="MBH8593921.1"/>
    </source>
</evidence>
<dbReference type="InterPro" id="IPR001460">
    <property type="entry name" value="PCN-bd_Tpept"/>
</dbReference>
<comment type="subcellular location">
    <subcellularLocation>
        <location evidence="1">Membrane</location>
    </subcellularLocation>
</comment>
<dbReference type="InterPro" id="IPR036138">
    <property type="entry name" value="PBP_dimer_sf"/>
</dbReference>
<evidence type="ECO:0000259" key="4">
    <source>
        <dbReference type="Pfam" id="PF00905"/>
    </source>
</evidence>
<dbReference type="RefSeq" id="WP_181731023.1">
    <property type="nucleotide sequence ID" value="NZ_JACEIR010000001.1"/>
</dbReference>
<dbReference type="InterPro" id="IPR050515">
    <property type="entry name" value="Beta-lactam/transpept"/>
</dbReference>
<dbReference type="InterPro" id="IPR005311">
    <property type="entry name" value="PBP_dimer"/>
</dbReference>
<protein>
    <submittedName>
        <fullName evidence="6">Penicillin-binding protein 2</fullName>
    </submittedName>
</protein>
<dbReference type="Proteomes" id="UP000633619">
    <property type="component" value="Unassembled WGS sequence"/>
</dbReference>
<accession>A0A8I1A9H6</accession>
<evidence type="ECO:0000256" key="3">
    <source>
        <dbReference type="ARBA" id="ARBA00023136"/>
    </source>
</evidence>
<dbReference type="GO" id="GO:0071972">
    <property type="term" value="F:peptidoglycan L,D-transpeptidase activity"/>
    <property type="evidence" value="ECO:0007669"/>
    <property type="project" value="TreeGrafter"/>
</dbReference>
<feature type="domain" description="Penicillin-binding protein transpeptidase" evidence="4">
    <location>
        <begin position="277"/>
        <end position="587"/>
    </location>
</feature>
<dbReference type="AlphaFoldDB" id="A0A8I1A9H6"/>
<dbReference type="Gene3D" id="3.40.710.10">
    <property type="entry name" value="DD-peptidase/beta-lactamase superfamily"/>
    <property type="match status" value="1"/>
</dbReference>
<dbReference type="GO" id="GO:0008658">
    <property type="term" value="F:penicillin binding"/>
    <property type="evidence" value="ECO:0007669"/>
    <property type="project" value="InterPro"/>
</dbReference>
<evidence type="ECO:0000256" key="2">
    <source>
        <dbReference type="ARBA" id="ARBA00007171"/>
    </source>
</evidence>
<comment type="caution">
    <text evidence="6">The sequence shown here is derived from an EMBL/GenBank/DDBJ whole genome shotgun (WGS) entry which is preliminary data.</text>
</comment>
<dbReference type="Pfam" id="PF03717">
    <property type="entry name" value="PBP_dimer"/>
    <property type="match status" value="1"/>
</dbReference>
<dbReference type="Gene3D" id="3.90.1310.10">
    <property type="entry name" value="Penicillin-binding protein 2a (Domain 2)"/>
    <property type="match status" value="1"/>
</dbReference>
<sequence>MKRNWRSITVSLLFLSMFAVILVRLYMIQIASARSFEIVNKQVDLVTMAQTRQNSEIVIQSGRGDILDRHQETLVGGNDWHLLVFPQSEEQLELRKEQFKQISEWIHYPYEAFRRQLLHLKSPVILSGIRGEEITLSPLERKRIEAMNIPGVMVVQSDQRMTLNQVAEQVIGQIARSPLLLKNRYQEQAKNGNWHPESFIGISGLEQAFEPFLHGEEEHLLIYTKARTGKPLNGVQMKRKDIQRGSEERPKTLVTTLDKEIQQMAENLLQEESVEDGSVVIQEISSGDILAMASRPKGNSEKEGENHWENRAVMEATPGSIFKTVVAVAALDQGLVRPDTTFHCKGKLDAYHLRDNDPKGHGKITFAEAYAHSCNIVFGTVAKTLGPEKLEEYAKRLGLGQKVIWNGKVFHDPSFAQLEEEQTGLIFADSTNKKDGGVLVQTGIGQRDVRMTPVQATNMITSVFHQGKTMEPRLVKEIKDAEGRTLFRFQEQTIEGAKPLKPETAASVKTLMRQVVTDGTASSLKNATWSLAGKTGTAQIGVDKDRYNKWMIGFGPVEKPRYAVAVLLRSVDDAGDQRAVKIFEKVMNNLAELEKKRAKEGRNP</sequence>
<comment type="similarity">
    <text evidence="2">Belongs to the transpeptidase family.</text>
</comment>